<keyword evidence="2" id="KW-1185">Reference proteome</keyword>
<comment type="caution">
    <text evidence="1">The sequence shown here is derived from an EMBL/GenBank/DDBJ whole genome shotgun (WGS) entry which is preliminary data.</text>
</comment>
<evidence type="ECO:0000313" key="1">
    <source>
        <dbReference type="EMBL" id="KAK9093500.1"/>
    </source>
</evidence>
<evidence type="ECO:0000313" key="2">
    <source>
        <dbReference type="Proteomes" id="UP001420932"/>
    </source>
</evidence>
<sequence>MVLVLSSFANEASALNACFWKCYFKCVFTGHQAYDCLPECKGECEDRPELSHLDANYNNIAPIAPILPP</sequence>
<proteinExistence type="predicted"/>
<name>A0AAP0EJU7_9MAGN</name>
<gene>
    <name evidence="1" type="ORF">Syun_028411</name>
</gene>
<organism evidence="1 2">
    <name type="scientific">Stephania yunnanensis</name>
    <dbReference type="NCBI Taxonomy" id="152371"/>
    <lineage>
        <taxon>Eukaryota</taxon>
        <taxon>Viridiplantae</taxon>
        <taxon>Streptophyta</taxon>
        <taxon>Embryophyta</taxon>
        <taxon>Tracheophyta</taxon>
        <taxon>Spermatophyta</taxon>
        <taxon>Magnoliopsida</taxon>
        <taxon>Ranunculales</taxon>
        <taxon>Menispermaceae</taxon>
        <taxon>Menispermoideae</taxon>
        <taxon>Cissampelideae</taxon>
        <taxon>Stephania</taxon>
    </lineage>
</organism>
<accession>A0AAP0EJU7</accession>
<protein>
    <submittedName>
        <fullName evidence="1">Uncharacterized protein</fullName>
    </submittedName>
</protein>
<dbReference type="AlphaFoldDB" id="A0AAP0EJU7"/>
<dbReference type="Proteomes" id="UP001420932">
    <property type="component" value="Unassembled WGS sequence"/>
</dbReference>
<dbReference type="EMBL" id="JBBNAF010000012">
    <property type="protein sequence ID" value="KAK9093500.1"/>
    <property type="molecule type" value="Genomic_DNA"/>
</dbReference>
<reference evidence="1 2" key="1">
    <citation type="submission" date="2024-01" db="EMBL/GenBank/DDBJ databases">
        <title>Genome assemblies of Stephania.</title>
        <authorList>
            <person name="Yang L."/>
        </authorList>
    </citation>
    <scope>NUCLEOTIDE SEQUENCE [LARGE SCALE GENOMIC DNA]</scope>
    <source>
        <strain evidence="1">YNDBR</strain>
        <tissue evidence="1">Leaf</tissue>
    </source>
</reference>